<name>A0A2T2NEF7_CORCC</name>
<dbReference type="InterPro" id="IPR052895">
    <property type="entry name" value="HetReg/Transcr_Mod"/>
</dbReference>
<dbReference type="AlphaFoldDB" id="A0A2T2NEF7"/>
<accession>A0A2T2NEF7</accession>
<evidence type="ECO:0000313" key="3">
    <source>
        <dbReference type="Proteomes" id="UP000240883"/>
    </source>
</evidence>
<dbReference type="PANTHER" id="PTHR24148">
    <property type="entry name" value="ANKYRIN REPEAT DOMAIN-CONTAINING PROTEIN 39 HOMOLOG-RELATED"/>
    <property type="match status" value="1"/>
</dbReference>
<protein>
    <recommendedName>
        <fullName evidence="1">Heterokaryon incompatibility domain-containing protein</fullName>
    </recommendedName>
</protein>
<dbReference type="InterPro" id="IPR010730">
    <property type="entry name" value="HET"/>
</dbReference>
<dbReference type="Pfam" id="PF06985">
    <property type="entry name" value="HET"/>
    <property type="match status" value="1"/>
</dbReference>
<proteinExistence type="predicted"/>
<dbReference type="OrthoDB" id="3557394at2759"/>
<evidence type="ECO:0000313" key="2">
    <source>
        <dbReference type="EMBL" id="PSN63825.1"/>
    </source>
</evidence>
<keyword evidence="3" id="KW-1185">Reference proteome</keyword>
<dbReference type="EMBL" id="KZ678139">
    <property type="protein sequence ID" value="PSN63825.1"/>
    <property type="molecule type" value="Genomic_DNA"/>
</dbReference>
<organism evidence="2 3">
    <name type="scientific">Corynespora cassiicola Philippines</name>
    <dbReference type="NCBI Taxonomy" id="1448308"/>
    <lineage>
        <taxon>Eukaryota</taxon>
        <taxon>Fungi</taxon>
        <taxon>Dikarya</taxon>
        <taxon>Ascomycota</taxon>
        <taxon>Pezizomycotina</taxon>
        <taxon>Dothideomycetes</taxon>
        <taxon>Pleosporomycetidae</taxon>
        <taxon>Pleosporales</taxon>
        <taxon>Corynesporascaceae</taxon>
        <taxon>Corynespora</taxon>
    </lineage>
</organism>
<dbReference type="Pfam" id="PF26639">
    <property type="entry name" value="Het-6_barrel"/>
    <property type="match status" value="1"/>
</dbReference>
<feature type="domain" description="Heterokaryon incompatibility" evidence="1">
    <location>
        <begin position="42"/>
        <end position="268"/>
    </location>
</feature>
<reference evidence="2 3" key="1">
    <citation type="journal article" date="2018" name="Front. Microbiol.">
        <title>Genome-Wide Analysis of Corynespora cassiicola Leaf Fall Disease Putative Effectors.</title>
        <authorList>
            <person name="Lopez D."/>
            <person name="Ribeiro S."/>
            <person name="Label P."/>
            <person name="Fumanal B."/>
            <person name="Venisse J.S."/>
            <person name="Kohler A."/>
            <person name="de Oliveira R.R."/>
            <person name="Labutti K."/>
            <person name="Lipzen A."/>
            <person name="Lail K."/>
            <person name="Bauer D."/>
            <person name="Ohm R.A."/>
            <person name="Barry K.W."/>
            <person name="Spatafora J."/>
            <person name="Grigoriev I.V."/>
            <person name="Martin F.M."/>
            <person name="Pujade-Renaud V."/>
        </authorList>
    </citation>
    <scope>NUCLEOTIDE SEQUENCE [LARGE SCALE GENOMIC DNA]</scope>
    <source>
        <strain evidence="2 3">Philippines</strain>
    </source>
</reference>
<dbReference type="Proteomes" id="UP000240883">
    <property type="component" value="Unassembled WGS sequence"/>
</dbReference>
<sequence>MYASLTPRSYEIRLLEIQPGTWADEVEVKLRISSISRARNRYVTISYTWGAFETTKRVFITCDGRQVLIPENLAFVLRRIRRPDFSVLVWADAICINQNDDFERTHQVGLMGEIYRNSRETIIWLGEQTDIDDVGQRYWGDCMTPEDREAMQYGAPPRIAWQGNSSDERLLNAYLSNFRQSSAADRFDSSCNDVAGAFCLIQRISEGTSTLDVKFLANKTTVLNEFGFSKYPGSISPFYRSNAVNRVFSGLNKLMTRAWWTRIWVIQETVLAQKATVHFGMLSAPWSMFALAARNYQSERHEQCLDLGGMPGYDILHNFSTSVLKIHHVRNNHQNLSETETLFSLLWKFRSLEASDKRDKVYALIGLATNWQNLPPMIPNYQKDVGTTYIDTVISLIRRSGDLMALTGDLDAGLGRKRLRGIPSWVMDWSLPCLQLEVDRVNSLIMYNSSGHTDGVVRFHQLHSILEVEGACVDVVIMVGDASRHTQISDTCAVIRKWNLMVNDYKNYSPEYPYPSGGSYHEAFWRTLIGDVVHTGHIGSSHGEYGDTTYRRATKDDEDAFDAWRMWSRCISRDTLGRSMAFTQRDLDEGISSIHYALKTATASRRFFITRNGYVGIGPNSTLPGDRLYVVQNSRVPFLVRSDSLKDCKGMGWISLVEKDGATASRTIAGTCEAQHSCSRLVGDCFAYGLMDGEIFKRSDVDMQRLFLV</sequence>
<gene>
    <name evidence="2" type="ORF">BS50DRAFT_500130</name>
</gene>
<evidence type="ECO:0000259" key="1">
    <source>
        <dbReference type="Pfam" id="PF06985"/>
    </source>
</evidence>
<dbReference type="PANTHER" id="PTHR24148:SF82">
    <property type="entry name" value="HETEROKARYON INCOMPATIBILITY DOMAIN-CONTAINING PROTEIN"/>
    <property type="match status" value="1"/>
</dbReference>